<gene>
    <name evidence="1" type="ORF">HPB49_006186</name>
</gene>
<dbReference type="EMBL" id="CM023473">
    <property type="protein sequence ID" value="KAH7953216.1"/>
    <property type="molecule type" value="Genomic_DNA"/>
</dbReference>
<comment type="caution">
    <text evidence="1">The sequence shown here is derived from an EMBL/GenBank/DDBJ whole genome shotgun (WGS) entry which is preliminary data.</text>
</comment>
<protein>
    <submittedName>
        <fullName evidence="1">Uncharacterized protein</fullName>
    </submittedName>
</protein>
<organism evidence="1 2">
    <name type="scientific">Dermacentor silvarum</name>
    <name type="common">Tick</name>
    <dbReference type="NCBI Taxonomy" id="543639"/>
    <lineage>
        <taxon>Eukaryota</taxon>
        <taxon>Metazoa</taxon>
        <taxon>Ecdysozoa</taxon>
        <taxon>Arthropoda</taxon>
        <taxon>Chelicerata</taxon>
        <taxon>Arachnida</taxon>
        <taxon>Acari</taxon>
        <taxon>Parasitiformes</taxon>
        <taxon>Ixodida</taxon>
        <taxon>Ixodoidea</taxon>
        <taxon>Ixodidae</taxon>
        <taxon>Rhipicephalinae</taxon>
        <taxon>Dermacentor</taxon>
    </lineage>
</organism>
<dbReference type="Proteomes" id="UP000821865">
    <property type="component" value="Chromosome 4"/>
</dbReference>
<proteinExistence type="predicted"/>
<keyword evidence="2" id="KW-1185">Reference proteome</keyword>
<evidence type="ECO:0000313" key="1">
    <source>
        <dbReference type="EMBL" id="KAH7953216.1"/>
    </source>
</evidence>
<sequence>MVDGNIVNQNNRLALATKRVTHTRIVIIALDGHREVDVCHACERHGHRADVCPTPSDVVCGGCGLPNPDEQHQFNPQCKICGGPHPTTGKECAHRFKTPYIIRRRRFKRARQQEQLLTPSIGQKTLALERPIHKPTRLQKSLCLKIATHIAFSSALQLQRPLQVTHREQLIQQATIQEPHRRGPKYDDWRSHHRLLSPPHALAVKHRALDESRGDETVELLSEPKSAISNIQTGLAHIQEMIAHPQLGLVAPSARIFRLEETSHRVFPSTPTAQVPNLHSVISPPMEGAILKAALSQSTPSPNMD</sequence>
<reference evidence="1" key="1">
    <citation type="submission" date="2020-05" db="EMBL/GenBank/DDBJ databases">
        <title>Large-scale comparative analyses of tick genomes elucidate their genetic diversity and vector capacities.</title>
        <authorList>
            <person name="Jia N."/>
            <person name="Wang J."/>
            <person name="Shi W."/>
            <person name="Du L."/>
            <person name="Sun Y."/>
            <person name="Zhan W."/>
            <person name="Jiang J."/>
            <person name="Wang Q."/>
            <person name="Zhang B."/>
            <person name="Ji P."/>
            <person name="Sakyi L.B."/>
            <person name="Cui X."/>
            <person name="Yuan T."/>
            <person name="Jiang B."/>
            <person name="Yang W."/>
            <person name="Lam T.T.-Y."/>
            <person name="Chang Q."/>
            <person name="Ding S."/>
            <person name="Wang X."/>
            <person name="Zhu J."/>
            <person name="Ruan X."/>
            <person name="Zhao L."/>
            <person name="Wei J."/>
            <person name="Que T."/>
            <person name="Du C."/>
            <person name="Cheng J."/>
            <person name="Dai P."/>
            <person name="Han X."/>
            <person name="Huang E."/>
            <person name="Gao Y."/>
            <person name="Liu J."/>
            <person name="Shao H."/>
            <person name="Ye R."/>
            <person name="Li L."/>
            <person name="Wei W."/>
            <person name="Wang X."/>
            <person name="Wang C."/>
            <person name="Yang T."/>
            <person name="Huo Q."/>
            <person name="Li W."/>
            <person name="Guo W."/>
            <person name="Chen H."/>
            <person name="Zhou L."/>
            <person name="Ni X."/>
            <person name="Tian J."/>
            <person name="Zhou Y."/>
            <person name="Sheng Y."/>
            <person name="Liu T."/>
            <person name="Pan Y."/>
            <person name="Xia L."/>
            <person name="Li J."/>
            <person name="Zhao F."/>
            <person name="Cao W."/>
        </authorList>
    </citation>
    <scope>NUCLEOTIDE SEQUENCE</scope>
    <source>
        <strain evidence="1">Dsil-2018</strain>
    </source>
</reference>
<evidence type="ECO:0000313" key="2">
    <source>
        <dbReference type="Proteomes" id="UP000821865"/>
    </source>
</evidence>
<accession>A0ACB8CVP7</accession>
<name>A0ACB8CVP7_DERSI</name>